<dbReference type="RefSeq" id="WP_281482971.1">
    <property type="nucleotide sequence ID" value="NZ_CP124543.1"/>
</dbReference>
<dbReference type="AlphaFoldDB" id="A0AAJ6NS19"/>
<dbReference type="EMBL" id="CP124543">
    <property type="protein sequence ID" value="WGV25684.1"/>
    <property type="molecule type" value="Genomic_DNA"/>
</dbReference>
<evidence type="ECO:0000313" key="2">
    <source>
        <dbReference type="EMBL" id="WGV25684.1"/>
    </source>
</evidence>
<proteinExistence type="predicted"/>
<keyword evidence="1" id="KW-0812">Transmembrane</keyword>
<keyword evidence="3" id="KW-1185">Reference proteome</keyword>
<dbReference type="KEGG" id="hbq:QI031_28855"/>
<dbReference type="Proteomes" id="UP001223520">
    <property type="component" value="Chromosome"/>
</dbReference>
<reference evidence="2 3" key="1">
    <citation type="journal article" date="2023" name="Limnol Oceanogr Lett">
        <title>Environmental adaptations by the intertidal Antarctic cyanobacterium Halotia branconii CENA392 as revealed using long-read genome sequencing.</title>
        <authorList>
            <person name="Dextro R.B."/>
            <person name="Delbaje E."/>
            <person name="Freitas P.N.N."/>
            <person name="Geraldes V."/>
            <person name="Pinto E."/>
            <person name="Long P.F."/>
            <person name="Fiore M.F."/>
        </authorList>
    </citation>
    <scope>NUCLEOTIDE SEQUENCE [LARGE SCALE GENOMIC DNA]</scope>
    <source>
        <strain evidence="2 3">CENA392</strain>
    </source>
</reference>
<feature type="transmembrane region" description="Helical" evidence="1">
    <location>
        <begin position="77"/>
        <end position="96"/>
    </location>
</feature>
<accession>A0AAJ6NS19</accession>
<keyword evidence="1" id="KW-0472">Membrane</keyword>
<name>A0AAJ6NS19_9CYAN</name>
<gene>
    <name evidence="2" type="ORF">QI031_28855</name>
</gene>
<sequence>MAETEPQKIVVEVPSDRSSYAPFPMPQASRMEEFKKGWINAIALPDNPTDLVFEITAYITIPALITSCWASFPIPGFLRVGALIAVGVSVLVLWQMLAITEIKNYLTFRLILIAVGAAMGL</sequence>
<evidence type="ECO:0000256" key="1">
    <source>
        <dbReference type="SAM" id="Phobius"/>
    </source>
</evidence>
<organism evidence="2 3">
    <name type="scientific">Halotia branconii CENA392</name>
    <dbReference type="NCBI Taxonomy" id="1539056"/>
    <lineage>
        <taxon>Bacteria</taxon>
        <taxon>Bacillati</taxon>
        <taxon>Cyanobacteriota</taxon>
        <taxon>Cyanophyceae</taxon>
        <taxon>Nostocales</taxon>
        <taxon>Nodulariaceae</taxon>
        <taxon>Halotia</taxon>
    </lineage>
</organism>
<protein>
    <submittedName>
        <fullName evidence="2">Uncharacterized protein</fullName>
    </submittedName>
</protein>
<feature type="transmembrane region" description="Helical" evidence="1">
    <location>
        <begin position="51"/>
        <end position="70"/>
    </location>
</feature>
<keyword evidence="1" id="KW-1133">Transmembrane helix</keyword>
<evidence type="ECO:0000313" key="3">
    <source>
        <dbReference type="Proteomes" id="UP001223520"/>
    </source>
</evidence>